<proteinExistence type="predicted"/>
<evidence type="ECO:0000256" key="1">
    <source>
        <dbReference type="SAM" id="SignalP"/>
    </source>
</evidence>
<dbReference type="RefSeq" id="WP_369236109.1">
    <property type="nucleotide sequence ID" value="NZ_CP163435.1"/>
</dbReference>
<keyword evidence="1" id="KW-0732">Signal</keyword>
<evidence type="ECO:0000313" key="2">
    <source>
        <dbReference type="EMBL" id="XDQ28249.1"/>
    </source>
</evidence>
<sequence>MRTALQRHGARVAVATLALAAALGGTTTADATPRDGHDGGRSPHPVEVAIGDSGIQAPHVARAGVVAFRVTTDDKDGHDLQAFRPRHGVTLKKVFADLTMAVNENNPTVSAKGIKAVNRDSELFGGAQVTPKVPGTFTTPISAGPVYLLDFTKFFGDPAHPVYRKVELRGGRSGDLADFPDGIVITKETSAGPRFDVNGVHRAKDNILVHNAADEIHEMQLQPVAPGTTDAQLDAVFNGTATGAPPFTGPAVGLGAISPGRTALLQEHHLPPGTYALLCFIPDDKTGIPHAFEGMHKVVVLS</sequence>
<dbReference type="EMBL" id="CP163435">
    <property type="protein sequence ID" value="XDQ28249.1"/>
    <property type="molecule type" value="Genomic_DNA"/>
</dbReference>
<gene>
    <name evidence="2" type="ORF">AB5J56_27725</name>
</gene>
<accession>A0AB39PGT8</accession>
<name>A0AB39PGT8_9ACTN</name>
<dbReference type="AlphaFoldDB" id="A0AB39PGT8"/>
<feature type="chain" id="PRO_5044297266" evidence="1">
    <location>
        <begin position="32"/>
        <end position="302"/>
    </location>
</feature>
<organism evidence="2">
    <name type="scientific">Streptomyces sp. R21</name>
    <dbReference type="NCBI Taxonomy" id="3238627"/>
    <lineage>
        <taxon>Bacteria</taxon>
        <taxon>Bacillati</taxon>
        <taxon>Actinomycetota</taxon>
        <taxon>Actinomycetes</taxon>
        <taxon>Kitasatosporales</taxon>
        <taxon>Streptomycetaceae</taxon>
        <taxon>Streptomyces</taxon>
    </lineage>
</organism>
<reference evidence="2" key="1">
    <citation type="submission" date="2024-07" db="EMBL/GenBank/DDBJ databases">
        <authorList>
            <person name="Yu S.T."/>
        </authorList>
    </citation>
    <scope>NUCLEOTIDE SEQUENCE</scope>
    <source>
        <strain evidence="2">R21</strain>
    </source>
</reference>
<feature type="signal peptide" evidence="1">
    <location>
        <begin position="1"/>
        <end position="31"/>
    </location>
</feature>
<protein>
    <submittedName>
        <fullName evidence="2">Uncharacterized protein</fullName>
    </submittedName>
</protein>